<name>A0A3N4M8P1_9BACT</name>
<evidence type="ECO:0000259" key="2">
    <source>
        <dbReference type="SMART" id="SM00867"/>
    </source>
</evidence>
<dbReference type="PANTHER" id="PTHR34406">
    <property type="entry name" value="PROTEIN YCEI"/>
    <property type="match status" value="1"/>
</dbReference>
<dbReference type="RefSeq" id="WP_120517711.1">
    <property type="nucleotide sequence ID" value="NZ_QXZY01000010.1"/>
</dbReference>
<organism evidence="3 4">
    <name type="scientific">Chitinophaga barathri</name>
    <dbReference type="NCBI Taxonomy" id="1647451"/>
    <lineage>
        <taxon>Bacteria</taxon>
        <taxon>Pseudomonadati</taxon>
        <taxon>Bacteroidota</taxon>
        <taxon>Chitinophagia</taxon>
        <taxon>Chitinophagales</taxon>
        <taxon>Chitinophagaceae</taxon>
        <taxon>Chitinophaga</taxon>
    </lineage>
</organism>
<dbReference type="Proteomes" id="UP000279089">
    <property type="component" value="Unassembled WGS sequence"/>
</dbReference>
<sequence length="212" mass="22501">MRRLATLLFISGATILMSFAVPASENPVKTAAHAKTAYAVYQVDNTQSKLAWSAKKVTGSHAGAINVSAGQLDIDNNVLKGGSFTLDTRTITVTDITNADMNGKLVGHLKSDDFFSVEKHPNATFVITSATSKGGGNYDVTGNLTIKGITNPVSFPATVTVAGGKATAKATVTVDRTKFDIKYRSKNFFENLGDKAIYDDFTLDVTLVANAK</sequence>
<evidence type="ECO:0000313" key="4">
    <source>
        <dbReference type="Proteomes" id="UP000279089"/>
    </source>
</evidence>
<gene>
    <name evidence="3" type="ORF">EG028_17955</name>
</gene>
<feature type="chain" id="PRO_5018167094" evidence="1">
    <location>
        <begin position="24"/>
        <end position="212"/>
    </location>
</feature>
<protein>
    <submittedName>
        <fullName evidence="3">YceI family protein</fullName>
    </submittedName>
</protein>
<dbReference type="EMBL" id="RMBX01000009">
    <property type="protein sequence ID" value="RPD40004.1"/>
    <property type="molecule type" value="Genomic_DNA"/>
</dbReference>
<comment type="caution">
    <text evidence="3">The sequence shown here is derived from an EMBL/GenBank/DDBJ whole genome shotgun (WGS) entry which is preliminary data.</text>
</comment>
<keyword evidence="1" id="KW-0732">Signal</keyword>
<dbReference type="Pfam" id="PF04264">
    <property type="entry name" value="YceI"/>
    <property type="match status" value="1"/>
</dbReference>
<keyword evidence="4" id="KW-1185">Reference proteome</keyword>
<feature type="domain" description="Lipid/polyisoprenoid-binding YceI-like" evidence="2">
    <location>
        <begin position="40"/>
        <end position="210"/>
    </location>
</feature>
<accession>A0A3N4M8P1</accession>
<dbReference type="AlphaFoldDB" id="A0A3N4M8P1"/>
<dbReference type="PANTHER" id="PTHR34406:SF1">
    <property type="entry name" value="PROTEIN YCEI"/>
    <property type="match status" value="1"/>
</dbReference>
<dbReference type="SUPFAM" id="SSF101874">
    <property type="entry name" value="YceI-like"/>
    <property type="match status" value="1"/>
</dbReference>
<dbReference type="SMART" id="SM00867">
    <property type="entry name" value="YceI"/>
    <property type="match status" value="1"/>
</dbReference>
<dbReference type="InterPro" id="IPR007372">
    <property type="entry name" value="Lipid/polyisoprenoid-bd_YceI"/>
</dbReference>
<evidence type="ECO:0000313" key="3">
    <source>
        <dbReference type="EMBL" id="RPD40004.1"/>
    </source>
</evidence>
<dbReference type="OrthoDB" id="951410at2"/>
<proteinExistence type="predicted"/>
<dbReference type="InterPro" id="IPR036761">
    <property type="entry name" value="TTHA0802/YceI-like_sf"/>
</dbReference>
<evidence type="ECO:0000256" key="1">
    <source>
        <dbReference type="SAM" id="SignalP"/>
    </source>
</evidence>
<feature type="signal peptide" evidence="1">
    <location>
        <begin position="1"/>
        <end position="23"/>
    </location>
</feature>
<reference evidence="4" key="1">
    <citation type="submission" date="2018-11" db="EMBL/GenBank/DDBJ databases">
        <title>Chitinophaga lutea sp.nov., isolate from arsenic contaminated soil.</title>
        <authorList>
            <person name="Zong Y."/>
        </authorList>
    </citation>
    <scope>NUCLEOTIDE SEQUENCE [LARGE SCALE GENOMIC DNA]</scope>
    <source>
        <strain evidence="4">YLT18</strain>
    </source>
</reference>
<dbReference type="Gene3D" id="2.40.128.110">
    <property type="entry name" value="Lipid/polyisoprenoid-binding, YceI-like"/>
    <property type="match status" value="1"/>
</dbReference>